<evidence type="ECO:0000313" key="8">
    <source>
        <dbReference type="Proteomes" id="UP001196342"/>
    </source>
</evidence>
<evidence type="ECO:0000259" key="2">
    <source>
        <dbReference type="PROSITE" id="PS50930"/>
    </source>
</evidence>
<comment type="caution">
    <text evidence="5">The sequence shown here is derived from an EMBL/GenBank/DDBJ whole genome shotgun (WGS) entry which is preliminary data.</text>
</comment>
<dbReference type="Proteomes" id="UP000283601">
    <property type="component" value="Unassembled WGS sequence"/>
</dbReference>
<keyword evidence="1" id="KW-0812">Transmembrane</keyword>
<name>A0A414IJZ3_BACUN</name>
<keyword evidence="8" id="KW-1185">Reference proteome</keyword>
<feature type="domain" description="HTH LytTR-type" evidence="2">
    <location>
        <begin position="242"/>
        <end position="292"/>
    </location>
</feature>
<evidence type="ECO:0000313" key="7">
    <source>
        <dbReference type="Proteomes" id="UP000286114"/>
    </source>
</evidence>
<dbReference type="Proteomes" id="UP000286114">
    <property type="component" value="Unassembled WGS sequence"/>
</dbReference>
<dbReference type="PROSITE" id="PS50930">
    <property type="entry name" value="HTH_LYTTR"/>
    <property type="match status" value="1"/>
</dbReference>
<dbReference type="PANTHER" id="PTHR37299">
    <property type="entry name" value="TRANSCRIPTIONAL REGULATOR-RELATED"/>
    <property type="match status" value="1"/>
</dbReference>
<evidence type="ECO:0000313" key="4">
    <source>
        <dbReference type="EMBL" id="RHB73551.1"/>
    </source>
</evidence>
<evidence type="ECO:0000313" key="3">
    <source>
        <dbReference type="EMBL" id="MBT8728355.1"/>
    </source>
</evidence>
<proteinExistence type="predicted"/>
<dbReference type="AlphaFoldDB" id="A0A414IJZ3"/>
<evidence type="ECO:0000256" key="1">
    <source>
        <dbReference type="SAM" id="Phobius"/>
    </source>
</evidence>
<dbReference type="SMART" id="SM00850">
    <property type="entry name" value="LytTR"/>
    <property type="match status" value="1"/>
</dbReference>
<protein>
    <submittedName>
        <fullName evidence="5">LytTR family transcriptional regulator</fullName>
    </submittedName>
</protein>
<feature type="transmembrane region" description="Helical" evidence="1">
    <location>
        <begin position="20"/>
        <end position="36"/>
    </location>
</feature>
<evidence type="ECO:0000313" key="6">
    <source>
        <dbReference type="Proteomes" id="UP000283601"/>
    </source>
</evidence>
<dbReference type="GO" id="GO:0000156">
    <property type="term" value="F:phosphorelay response regulator activity"/>
    <property type="evidence" value="ECO:0007669"/>
    <property type="project" value="InterPro"/>
</dbReference>
<reference evidence="3 8" key="2">
    <citation type="submission" date="2020-12" db="EMBL/GenBank/DDBJ databases">
        <title>Microorganisms.</title>
        <authorList>
            <person name="Matos J."/>
            <person name="Faleiro L."/>
            <person name="Duarte I."/>
        </authorList>
    </citation>
    <scope>NUCLEOTIDE SEQUENCE [LARGE SCALE GENOMIC DNA]</scope>
    <source>
        <strain evidence="3 8">PtFD3Pch2</strain>
    </source>
</reference>
<dbReference type="InterPro" id="IPR046947">
    <property type="entry name" value="LytR-like"/>
</dbReference>
<organism evidence="5 6">
    <name type="scientific">Bacteroides uniformis</name>
    <dbReference type="NCBI Taxonomy" id="820"/>
    <lineage>
        <taxon>Bacteria</taxon>
        <taxon>Pseudomonadati</taxon>
        <taxon>Bacteroidota</taxon>
        <taxon>Bacteroidia</taxon>
        <taxon>Bacteroidales</taxon>
        <taxon>Bacteroidaceae</taxon>
        <taxon>Bacteroides</taxon>
    </lineage>
</organism>
<dbReference type="EMBL" id="QSHA01000006">
    <property type="protein sequence ID" value="RHB73551.1"/>
    <property type="molecule type" value="Genomic_DNA"/>
</dbReference>
<dbReference type="PANTHER" id="PTHR37299:SF1">
    <property type="entry name" value="STAGE 0 SPORULATION PROTEIN A HOMOLOG"/>
    <property type="match status" value="1"/>
</dbReference>
<dbReference type="InterPro" id="IPR007492">
    <property type="entry name" value="LytTR_DNA-bd_dom"/>
</dbReference>
<feature type="transmembrane region" description="Helical" evidence="1">
    <location>
        <begin position="119"/>
        <end position="141"/>
    </location>
</feature>
<reference evidence="6 7" key="1">
    <citation type="submission" date="2018-08" db="EMBL/GenBank/DDBJ databases">
        <title>A genome reference for cultivated species of the human gut microbiota.</title>
        <authorList>
            <person name="Zou Y."/>
            <person name="Xue W."/>
            <person name="Luo G."/>
        </authorList>
    </citation>
    <scope>NUCLEOTIDE SEQUENCE [LARGE SCALE GENOMIC DNA]</scope>
    <source>
        <strain evidence="5 6">AM29-12AC</strain>
        <strain evidence="4 7">AM39-1</strain>
    </source>
</reference>
<gene>
    <name evidence="5" type="ORF">DW758_08980</name>
    <name evidence="4" type="ORF">DW873_09440</name>
    <name evidence="3" type="ORF">JQN06_19705</name>
</gene>
<dbReference type="RefSeq" id="WP_117588467.1">
    <property type="nucleotide sequence ID" value="NZ_BAABXG010000001.1"/>
</dbReference>
<dbReference type="EMBL" id="JAFBJK010000008">
    <property type="protein sequence ID" value="MBT8728355.1"/>
    <property type="molecule type" value="Genomic_DNA"/>
</dbReference>
<keyword evidence="1" id="KW-0472">Membrane</keyword>
<dbReference type="Gene3D" id="2.40.50.1020">
    <property type="entry name" value="LytTr DNA-binding domain"/>
    <property type="match status" value="1"/>
</dbReference>
<evidence type="ECO:0000313" key="5">
    <source>
        <dbReference type="EMBL" id="RHE23832.1"/>
    </source>
</evidence>
<feature type="transmembrane region" description="Helical" evidence="1">
    <location>
        <begin position="89"/>
        <end position="107"/>
    </location>
</feature>
<keyword evidence="1" id="KW-1133">Transmembrane helix</keyword>
<feature type="transmembrane region" description="Helical" evidence="1">
    <location>
        <begin position="48"/>
        <end position="69"/>
    </location>
</feature>
<accession>A0A414IJZ3</accession>
<sequence length="296" mass="33862">MNKLTELWQSPYPMLYQRWKAVVIPSVIIFLILYILQPFGVSRIKEGVFWVVAGSALIAAGASSIFTYLLPALFPTYYKEQNWTLGKHVLDVLLMLLLIAVGIWVYHSWLMGMWLDKRLFFLALSWVMVLAPFPVVFFLLWNRNLQLTRNLQEAMEINCHLSKRASQEVGAESKEFSPEEVLVFSGGTKDMLEVKAVDFLYAEAEGNYVKVDYRLKGESTRKMLRATMKQAEEAVAACPFIIRCHRAFLVNARKVVKVDGNSQGYRLRLEGGGEEIPVSRAYAKEVKALIENKIKR</sequence>
<dbReference type="Pfam" id="PF04397">
    <property type="entry name" value="LytTR"/>
    <property type="match status" value="1"/>
</dbReference>
<dbReference type="Proteomes" id="UP001196342">
    <property type="component" value="Unassembled WGS sequence"/>
</dbReference>
<dbReference type="GO" id="GO:0003677">
    <property type="term" value="F:DNA binding"/>
    <property type="evidence" value="ECO:0007669"/>
    <property type="project" value="InterPro"/>
</dbReference>
<dbReference type="EMBL" id="QSJZ01000005">
    <property type="protein sequence ID" value="RHE23832.1"/>
    <property type="molecule type" value="Genomic_DNA"/>
</dbReference>